<feature type="domain" description="Flavodoxin" evidence="1">
    <location>
        <begin position="3"/>
        <end position="63"/>
    </location>
</feature>
<dbReference type="InterPro" id="IPR026816">
    <property type="entry name" value="Flavodoxin_dom"/>
</dbReference>
<proteinExistence type="predicted"/>
<keyword evidence="3" id="KW-1185">Reference proteome</keyword>
<organism evidence="2 3">
    <name type="scientific">Streptomyces aureus</name>
    <dbReference type="NCBI Taxonomy" id="193461"/>
    <lineage>
        <taxon>Bacteria</taxon>
        <taxon>Bacillati</taxon>
        <taxon>Actinomycetota</taxon>
        <taxon>Actinomycetes</taxon>
        <taxon>Kitasatosporales</taxon>
        <taxon>Streptomycetaceae</taxon>
        <taxon>Streptomyces</taxon>
    </lineage>
</organism>
<dbReference type="SUPFAM" id="SSF52218">
    <property type="entry name" value="Flavoproteins"/>
    <property type="match status" value="1"/>
</dbReference>
<sequence>MLVACGATNGPTAQIAEGIAEVLRKNGMRADAVSARSMTRVEPYDAVVVGGGLYAGRRHKDVRPVPSPAVICRHLARRAHVMSDGRGWCASRNTAPV</sequence>
<protein>
    <submittedName>
        <fullName evidence="2">Flavodoxin domain-containing protein</fullName>
    </submittedName>
</protein>
<dbReference type="InterPro" id="IPR029039">
    <property type="entry name" value="Flavoprotein-like_sf"/>
</dbReference>
<accession>A0ABV4SEB8</accession>
<dbReference type="EMBL" id="JBGOSP010000002">
    <property type="protein sequence ID" value="MFA3835514.1"/>
    <property type="molecule type" value="Genomic_DNA"/>
</dbReference>
<name>A0ABV4SEB8_9ACTN</name>
<evidence type="ECO:0000313" key="2">
    <source>
        <dbReference type="EMBL" id="MFA3835514.1"/>
    </source>
</evidence>
<reference evidence="2 3" key="1">
    <citation type="submission" date="2024-08" db="EMBL/GenBank/DDBJ databases">
        <title>Genome sequence of Streptomyces aureus CACIA-1.46HGO.</title>
        <authorList>
            <person name="Evangelista-Martinez Z."/>
        </authorList>
    </citation>
    <scope>NUCLEOTIDE SEQUENCE [LARGE SCALE GENOMIC DNA]</scope>
    <source>
        <strain evidence="2 3">CACIA-1.46HGO</strain>
    </source>
</reference>
<dbReference type="RefSeq" id="WP_372561506.1">
    <property type="nucleotide sequence ID" value="NZ_JBGOSP010000002.1"/>
</dbReference>
<evidence type="ECO:0000259" key="1">
    <source>
        <dbReference type="Pfam" id="PF12724"/>
    </source>
</evidence>
<dbReference type="Pfam" id="PF12724">
    <property type="entry name" value="Flavodoxin_5"/>
    <property type="match status" value="1"/>
</dbReference>
<dbReference type="Proteomes" id="UP001571476">
    <property type="component" value="Unassembled WGS sequence"/>
</dbReference>
<gene>
    <name evidence="2" type="ORF">ACEG43_04835</name>
</gene>
<evidence type="ECO:0000313" key="3">
    <source>
        <dbReference type="Proteomes" id="UP001571476"/>
    </source>
</evidence>
<comment type="caution">
    <text evidence="2">The sequence shown here is derived from an EMBL/GenBank/DDBJ whole genome shotgun (WGS) entry which is preliminary data.</text>
</comment>